<proteinExistence type="predicted"/>
<dbReference type="EMBL" id="GBHO01035248">
    <property type="protein sequence ID" value="JAG08356.1"/>
    <property type="molecule type" value="Transcribed_RNA"/>
</dbReference>
<dbReference type="PROSITE" id="PS50878">
    <property type="entry name" value="RT_POL"/>
    <property type="match status" value="1"/>
</dbReference>
<organism evidence="2">
    <name type="scientific">Lygus hesperus</name>
    <name type="common">Western plant bug</name>
    <dbReference type="NCBI Taxonomy" id="30085"/>
    <lineage>
        <taxon>Eukaryota</taxon>
        <taxon>Metazoa</taxon>
        <taxon>Ecdysozoa</taxon>
        <taxon>Arthropoda</taxon>
        <taxon>Hexapoda</taxon>
        <taxon>Insecta</taxon>
        <taxon>Pterygota</taxon>
        <taxon>Neoptera</taxon>
        <taxon>Paraneoptera</taxon>
        <taxon>Hemiptera</taxon>
        <taxon>Heteroptera</taxon>
        <taxon>Panheteroptera</taxon>
        <taxon>Cimicomorpha</taxon>
        <taxon>Miridae</taxon>
        <taxon>Mirini</taxon>
        <taxon>Lygus</taxon>
    </lineage>
</organism>
<sequence>GRIVPIFKGGDPDDMERYRPITILPIFSKVVEKVIAERLTKYLDEQEILMTNQHGFRKGRNTTTLVRDVVERITDALDKKESTVLTMCDLSKAFDVLPKDILLEKMDFYGIRGVALNLIDSYLSGRSQITQIGNEKSHICKLPEIGCPQGAILSPLIFIIAVSDIPSCTSAYIGQYADDTSLIVSGKTNENLMK</sequence>
<gene>
    <name evidence="2" type="primary">RTase_96</name>
    <name evidence="2" type="ORF">CM83_9336</name>
</gene>
<keyword evidence="2" id="KW-0808">Transferase</keyword>
<dbReference type="Pfam" id="PF00078">
    <property type="entry name" value="RVT_1"/>
    <property type="match status" value="1"/>
</dbReference>
<accession>A0A0A9WLQ2</accession>
<dbReference type="CDD" id="cd01650">
    <property type="entry name" value="RT_nLTR_like"/>
    <property type="match status" value="1"/>
</dbReference>
<feature type="domain" description="Reverse transcriptase" evidence="1">
    <location>
        <begin position="1"/>
        <end position="194"/>
    </location>
</feature>
<dbReference type="InterPro" id="IPR043502">
    <property type="entry name" value="DNA/RNA_pol_sf"/>
</dbReference>
<evidence type="ECO:0000313" key="2">
    <source>
        <dbReference type="EMBL" id="JAG08356.1"/>
    </source>
</evidence>
<keyword evidence="2" id="KW-0548">Nucleotidyltransferase</keyword>
<dbReference type="SUPFAM" id="SSF56672">
    <property type="entry name" value="DNA/RNA polymerases"/>
    <property type="match status" value="1"/>
</dbReference>
<dbReference type="AlphaFoldDB" id="A0A0A9WLQ2"/>
<name>A0A0A9WLQ2_LYGHE</name>
<protein>
    <submittedName>
        <fullName evidence="2">Putative RNA-directed DNA polymerase from transposon BS</fullName>
    </submittedName>
</protein>
<reference evidence="2" key="2">
    <citation type="submission" date="2014-07" db="EMBL/GenBank/DDBJ databases">
        <authorList>
            <person name="Hull J."/>
        </authorList>
    </citation>
    <scope>NUCLEOTIDE SEQUENCE</scope>
</reference>
<reference evidence="2" key="1">
    <citation type="journal article" date="2014" name="PLoS ONE">
        <title>Transcriptome-Based Identification of ABC Transporters in the Western Tarnished Plant Bug Lygus hesperus.</title>
        <authorList>
            <person name="Hull J.J."/>
            <person name="Chaney K."/>
            <person name="Geib S.M."/>
            <person name="Fabrick J.A."/>
            <person name="Brent C.S."/>
            <person name="Walsh D."/>
            <person name="Lavine L.C."/>
        </authorList>
    </citation>
    <scope>NUCLEOTIDE SEQUENCE</scope>
</reference>
<dbReference type="GO" id="GO:0003964">
    <property type="term" value="F:RNA-directed DNA polymerase activity"/>
    <property type="evidence" value="ECO:0007669"/>
    <property type="project" value="UniProtKB-KW"/>
</dbReference>
<dbReference type="PANTHER" id="PTHR33332">
    <property type="entry name" value="REVERSE TRANSCRIPTASE DOMAIN-CONTAINING PROTEIN"/>
    <property type="match status" value="1"/>
</dbReference>
<keyword evidence="2" id="KW-0695">RNA-directed DNA polymerase</keyword>
<feature type="non-terminal residue" evidence="2">
    <location>
        <position position="1"/>
    </location>
</feature>
<feature type="non-terminal residue" evidence="2">
    <location>
        <position position="194"/>
    </location>
</feature>
<evidence type="ECO:0000259" key="1">
    <source>
        <dbReference type="PROSITE" id="PS50878"/>
    </source>
</evidence>
<dbReference type="InterPro" id="IPR000477">
    <property type="entry name" value="RT_dom"/>
</dbReference>